<keyword evidence="2" id="KW-0560">Oxidoreductase</keyword>
<evidence type="ECO:0000313" key="2">
    <source>
        <dbReference type="EMBL" id="MBB3206578.1"/>
    </source>
</evidence>
<keyword evidence="3" id="KW-1185">Reference proteome</keyword>
<dbReference type="InterPro" id="IPR051783">
    <property type="entry name" value="NAD(P)-dependent_oxidoreduct"/>
</dbReference>
<dbReference type="RefSeq" id="WP_184305061.1">
    <property type="nucleotide sequence ID" value="NZ_JACHXU010000007.1"/>
</dbReference>
<dbReference type="AlphaFoldDB" id="A0A7W5DYQ6"/>
<proteinExistence type="predicted"/>
<organism evidence="2 3">
    <name type="scientific">Aporhodopirellula rubra</name>
    <dbReference type="NCBI Taxonomy" id="980271"/>
    <lineage>
        <taxon>Bacteria</taxon>
        <taxon>Pseudomonadati</taxon>
        <taxon>Planctomycetota</taxon>
        <taxon>Planctomycetia</taxon>
        <taxon>Pirellulales</taxon>
        <taxon>Pirellulaceae</taxon>
        <taxon>Aporhodopirellula</taxon>
    </lineage>
</organism>
<gene>
    <name evidence="2" type="ORF">FHS27_002390</name>
</gene>
<dbReference type="InterPro" id="IPR001509">
    <property type="entry name" value="Epimerase_deHydtase"/>
</dbReference>
<dbReference type="PANTHER" id="PTHR48079">
    <property type="entry name" value="PROTEIN YEEZ"/>
    <property type="match status" value="1"/>
</dbReference>
<dbReference type="Gene3D" id="3.40.50.720">
    <property type="entry name" value="NAD(P)-binding Rossmann-like Domain"/>
    <property type="match status" value="1"/>
</dbReference>
<evidence type="ECO:0000259" key="1">
    <source>
        <dbReference type="Pfam" id="PF01370"/>
    </source>
</evidence>
<comment type="caution">
    <text evidence="2">The sequence shown here is derived from an EMBL/GenBank/DDBJ whole genome shotgun (WGS) entry which is preliminary data.</text>
</comment>
<reference evidence="2 3" key="1">
    <citation type="submission" date="2020-08" db="EMBL/GenBank/DDBJ databases">
        <title>Genomic Encyclopedia of Type Strains, Phase III (KMG-III): the genomes of soil and plant-associated and newly described type strains.</title>
        <authorList>
            <person name="Whitman W."/>
        </authorList>
    </citation>
    <scope>NUCLEOTIDE SEQUENCE [LARGE SCALE GENOMIC DNA]</scope>
    <source>
        <strain evidence="2 3">CECT 8075</strain>
    </source>
</reference>
<feature type="domain" description="NAD-dependent epimerase/dehydratase" evidence="1">
    <location>
        <begin position="3"/>
        <end position="229"/>
    </location>
</feature>
<dbReference type="GO" id="GO:0045552">
    <property type="term" value="F:dihydroflavanol 4-reductase activity"/>
    <property type="evidence" value="ECO:0007669"/>
    <property type="project" value="UniProtKB-EC"/>
</dbReference>
<accession>A0A7W5DYQ6</accession>
<name>A0A7W5DYQ6_9BACT</name>
<dbReference type="Pfam" id="PF01370">
    <property type="entry name" value="Epimerase"/>
    <property type="match status" value="1"/>
</dbReference>
<dbReference type="Proteomes" id="UP000536179">
    <property type="component" value="Unassembled WGS sequence"/>
</dbReference>
<sequence>MRIFVTGGSGLLGNTILRQLAVTPHSSAYMIRRGTGDEVFEGIDADAFHGDLSDCDLIDQATQWADVVIHSAGLIHLGWKRMEESMRVNAEGTRNLVNACLKNGCRLLLIGTVNTLAVGSRDQAADETTPLNHAGGQVECSYVVSKRAGVAEVEEGIKQGLQAVLLHPGFMLGPWDWKPSSGRMMLEVGRSWKPIAPRGGCSVCDSRDVADAIISAIDAEIPNGRSYVLAGHNVTYYQLWTEMGQRFGRTKPIMPAGPLQRVLGATAGDFISRFSRGEPDINSASVAMSSQFHWYDSTRAQTELGYRNRPMSETLDDAADWIRSRFH</sequence>
<dbReference type="EC" id="1.1.1.219" evidence="2"/>
<dbReference type="GO" id="GO:0004029">
    <property type="term" value="F:aldehyde dehydrogenase (NAD+) activity"/>
    <property type="evidence" value="ECO:0007669"/>
    <property type="project" value="TreeGrafter"/>
</dbReference>
<evidence type="ECO:0000313" key="3">
    <source>
        <dbReference type="Proteomes" id="UP000536179"/>
    </source>
</evidence>
<protein>
    <submittedName>
        <fullName evidence="2">Dihydroflavonol-4-reductase</fullName>
        <ecNumber evidence="2">1.1.1.219</ecNumber>
    </submittedName>
</protein>
<dbReference type="SUPFAM" id="SSF51735">
    <property type="entry name" value="NAD(P)-binding Rossmann-fold domains"/>
    <property type="match status" value="1"/>
</dbReference>
<dbReference type="EMBL" id="JACHXU010000007">
    <property type="protein sequence ID" value="MBB3206578.1"/>
    <property type="molecule type" value="Genomic_DNA"/>
</dbReference>
<dbReference type="GO" id="GO:0005737">
    <property type="term" value="C:cytoplasm"/>
    <property type="evidence" value="ECO:0007669"/>
    <property type="project" value="TreeGrafter"/>
</dbReference>
<dbReference type="InterPro" id="IPR036291">
    <property type="entry name" value="NAD(P)-bd_dom_sf"/>
</dbReference>
<dbReference type="PANTHER" id="PTHR48079:SF6">
    <property type="entry name" value="NAD(P)-BINDING DOMAIN-CONTAINING PROTEIN-RELATED"/>
    <property type="match status" value="1"/>
</dbReference>